<dbReference type="Proteomes" id="UP000318050">
    <property type="component" value="Unassembled WGS sequence"/>
</dbReference>
<dbReference type="AlphaFoldDB" id="A0A560IVQ7"/>
<evidence type="ECO:0000313" key="3">
    <source>
        <dbReference type="Proteomes" id="UP000318050"/>
    </source>
</evidence>
<dbReference type="EMBL" id="VITT01000005">
    <property type="protein sequence ID" value="TWB62239.1"/>
    <property type="molecule type" value="Genomic_DNA"/>
</dbReference>
<proteinExistence type="predicted"/>
<organism evidence="2 3">
    <name type="scientific">Nitrospirillum amazonense</name>
    <dbReference type="NCBI Taxonomy" id="28077"/>
    <lineage>
        <taxon>Bacteria</taxon>
        <taxon>Pseudomonadati</taxon>
        <taxon>Pseudomonadota</taxon>
        <taxon>Alphaproteobacteria</taxon>
        <taxon>Rhodospirillales</taxon>
        <taxon>Azospirillaceae</taxon>
        <taxon>Nitrospirillum</taxon>
    </lineage>
</organism>
<keyword evidence="1" id="KW-0175">Coiled coil</keyword>
<name>A0A560IVQ7_9PROT</name>
<accession>A0A560IVQ7</accession>
<sequence length="113" mass="12757">MNDTLVFEGTKLVRKDRKSDAKLQQELRSVRRARARARSQLASIGDQRRDLLRANNQRGLDSLDKMETLVLRLIERADVMEEDALAQIAALEAAASASRLGAEKPPYQSPLRR</sequence>
<protein>
    <submittedName>
        <fullName evidence="2">Uncharacterized protein</fullName>
    </submittedName>
</protein>
<reference evidence="2 3" key="1">
    <citation type="submission" date="2019-06" db="EMBL/GenBank/DDBJ databases">
        <title>Genomic Encyclopedia of Type Strains, Phase IV (KMG-V): Genome sequencing to study the core and pangenomes of soil and plant-associated prokaryotes.</title>
        <authorList>
            <person name="Whitman W."/>
        </authorList>
    </citation>
    <scope>NUCLEOTIDE SEQUENCE [LARGE SCALE GENOMIC DNA]</scope>
    <source>
        <strain evidence="2 3">BR 11140</strain>
    </source>
</reference>
<feature type="coiled-coil region" evidence="1">
    <location>
        <begin position="20"/>
        <end position="83"/>
    </location>
</feature>
<evidence type="ECO:0000313" key="2">
    <source>
        <dbReference type="EMBL" id="TWB62239.1"/>
    </source>
</evidence>
<comment type="caution">
    <text evidence="2">The sequence shown here is derived from an EMBL/GenBank/DDBJ whole genome shotgun (WGS) entry which is preliminary data.</text>
</comment>
<gene>
    <name evidence="2" type="ORF">FBZ92_105174</name>
</gene>
<evidence type="ECO:0000256" key="1">
    <source>
        <dbReference type="SAM" id="Coils"/>
    </source>
</evidence>